<dbReference type="GO" id="GO:0006412">
    <property type="term" value="P:translation"/>
    <property type="evidence" value="ECO:0007669"/>
    <property type="project" value="UniProtKB-UniRule"/>
</dbReference>
<accession>A0A1G2H2E1</accession>
<evidence type="ECO:0000256" key="3">
    <source>
        <dbReference type="HAMAP-Rule" id="MF_00360"/>
    </source>
</evidence>
<protein>
    <recommendedName>
        <fullName evidence="2 3">Small ribosomal subunit protein bS6</fullName>
    </recommendedName>
</protein>
<dbReference type="Gene3D" id="3.30.70.60">
    <property type="match status" value="1"/>
</dbReference>
<gene>
    <name evidence="3" type="primary">rpsF</name>
    <name evidence="4" type="ORF">A3H64_00885</name>
</gene>
<keyword evidence="3" id="KW-0699">rRNA-binding</keyword>
<dbReference type="AlphaFoldDB" id="A0A1G2H2E1"/>
<evidence type="ECO:0000313" key="5">
    <source>
        <dbReference type="Proteomes" id="UP000178186"/>
    </source>
</evidence>
<dbReference type="HAMAP" id="MF_00360">
    <property type="entry name" value="Ribosomal_bS6"/>
    <property type="match status" value="1"/>
</dbReference>
<reference evidence="4 5" key="1">
    <citation type="journal article" date="2016" name="Nat. Commun.">
        <title>Thousands of microbial genomes shed light on interconnected biogeochemical processes in an aquifer system.</title>
        <authorList>
            <person name="Anantharaman K."/>
            <person name="Brown C.T."/>
            <person name="Hug L.A."/>
            <person name="Sharon I."/>
            <person name="Castelle C.J."/>
            <person name="Probst A.J."/>
            <person name="Thomas B.C."/>
            <person name="Singh A."/>
            <person name="Wilkins M.J."/>
            <person name="Karaoz U."/>
            <person name="Brodie E.L."/>
            <person name="Williams K.H."/>
            <person name="Hubbard S.S."/>
            <person name="Banfield J.F."/>
        </authorList>
    </citation>
    <scope>NUCLEOTIDE SEQUENCE [LARGE SCALE GENOMIC DNA]</scope>
</reference>
<dbReference type="GO" id="GO:0019843">
    <property type="term" value="F:rRNA binding"/>
    <property type="evidence" value="ECO:0007669"/>
    <property type="project" value="UniProtKB-UniRule"/>
</dbReference>
<name>A0A1G2H2E1_9BACT</name>
<dbReference type="GO" id="GO:1990904">
    <property type="term" value="C:ribonucleoprotein complex"/>
    <property type="evidence" value="ECO:0007669"/>
    <property type="project" value="UniProtKB-KW"/>
</dbReference>
<proteinExistence type="inferred from homology"/>
<keyword evidence="3" id="KW-0687">Ribonucleoprotein</keyword>
<dbReference type="EMBL" id="MHNY01000008">
    <property type="protein sequence ID" value="OGZ56623.1"/>
    <property type="molecule type" value="Genomic_DNA"/>
</dbReference>
<evidence type="ECO:0000313" key="4">
    <source>
        <dbReference type="EMBL" id="OGZ56623.1"/>
    </source>
</evidence>
<dbReference type="InterPro" id="IPR020814">
    <property type="entry name" value="Ribosomal_S6_plastid/chlpt"/>
</dbReference>
<dbReference type="GO" id="GO:0005840">
    <property type="term" value="C:ribosome"/>
    <property type="evidence" value="ECO:0007669"/>
    <property type="project" value="UniProtKB-KW"/>
</dbReference>
<dbReference type="SUPFAM" id="SSF54995">
    <property type="entry name" value="Ribosomal protein S6"/>
    <property type="match status" value="1"/>
</dbReference>
<dbReference type="Proteomes" id="UP000178186">
    <property type="component" value="Unassembled WGS sequence"/>
</dbReference>
<dbReference type="NCBIfam" id="TIGR00166">
    <property type="entry name" value="S6"/>
    <property type="match status" value="1"/>
</dbReference>
<comment type="similarity">
    <text evidence="1 3">Belongs to the bacterial ribosomal protein bS6 family.</text>
</comment>
<keyword evidence="3 4" id="KW-0689">Ribosomal protein</keyword>
<dbReference type="CDD" id="cd00473">
    <property type="entry name" value="bS6"/>
    <property type="match status" value="1"/>
</dbReference>
<dbReference type="InterPro" id="IPR014717">
    <property type="entry name" value="Transl_elong_EF1B/ribsomal_bS6"/>
</dbReference>
<comment type="function">
    <text evidence="3">Binds together with bS18 to 16S ribosomal RNA.</text>
</comment>
<organism evidence="4 5">
    <name type="scientific">Candidatus Ryanbacteria bacterium RIFCSPLOWO2_02_FULL_45_11c</name>
    <dbReference type="NCBI Taxonomy" id="1802128"/>
    <lineage>
        <taxon>Bacteria</taxon>
        <taxon>Candidatus Ryaniibacteriota</taxon>
    </lineage>
</organism>
<comment type="caution">
    <text evidence="4">The sequence shown here is derived from an EMBL/GenBank/DDBJ whole genome shotgun (WGS) entry which is preliminary data.</text>
</comment>
<evidence type="ECO:0000256" key="2">
    <source>
        <dbReference type="ARBA" id="ARBA00035294"/>
    </source>
</evidence>
<keyword evidence="3" id="KW-0694">RNA-binding</keyword>
<dbReference type="Pfam" id="PF01250">
    <property type="entry name" value="Ribosomal_S6"/>
    <property type="match status" value="1"/>
</dbReference>
<dbReference type="STRING" id="1802128.A3H64_00885"/>
<evidence type="ECO:0000256" key="1">
    <source>
        <dbReference type="ARBA" id="ARBA00009512"/>
    </source>
</evidence>
<sequence length="148" mass="16481">MAKEPQLYEIGLLIKPGLSETEASTELGNVRLEIEKHNGILESTTDPKPRKLAYPIKKITQAYFAALQFSVSPASITAIEKSVSTRANILRSLVLSWTRAPAQHVLKKPIRAKMSETPILYSPAKTEEVGKKVDEKELDKRLDEILGQ</sequence>
<dbReference type="InterPro" id="IPR035980">
    <property type="entry name" value="Ribosomal_bS6_sf"/>
</dbReference>
<dbReference type="InterPro" id="IPR000529">
    <property type="entry name" value="Ribosomal_bS6"/>
</dbReference>
<dbReference type="GO" id="GO:0003735">
    <property type="term" value="F:structural constituent of ribosome"/>
    <property type="evidence" value="ECO:0007669"/>
    <property type="project" value="InterPro"/>
</dbReference>